<protein>
    <recommendedName>
        <fullName evidence="3">ASCH domain-containing protein</fullName>
    </recommendedName>
</protein>
<dbReference type="RefSeq" id="WP_005711729.1">
    <property type="nucleotide sequence ID" value="NZ_CP041334.1"/>
</dbReference>
<dbReference type="AlphaFoldDB" id="A0A859IF38"/>
<sequence>MKESIVFFSGKSLKDLQEEGGIGWWNTNKERAENLEYAIITRCLTQEWAVHDVEQGTAVMVCKLNGIVGKAIDSNRKCLEFDSYAKLNIPNAWQILTNNQRNPFKYYDTGELLGILKINLNKLKWEQFNK</sequence>
<dbReference type="EMBL" id="CP041334">
    <property type="protein sequence ID" value="QKY71987.1"/>
    <property type="molecule type" value="Genomic_DNA"/>
</dbReference>
<evidence type="ECO:0008006" key="3">
    <source>
        <dbReference type="Google" id="ProtNLM"/>
    </source>
</evidence>
<proteinExistence type="predicted"/>
<gene>
    <name evidence="1" type="ORF">FLK62_01010</name>
</gene>
<reference evidence="1 2" key="1">
    <citation type="submission" date="2019-06" db="EMBL/GenBank/DDBJ databases">
        <title>Complete genome sequence of Haemophilus parasuis HPS412.</title>
        <authorList>
            <person name="Yang S."/>
            <person name="Huang C."/>
        </authorList>
    </citation>
    <scope>NUCLEOTIDE SEQUENCE [LARGE SCALE GENOMIC DNA]</scope>
    <source>
        <strain evidence="1 2">HPS412</strain>
    </source>
</reference>
<dbReference type="Proteomes" id="UP000509790">
    <property type="component" value="Chromosome"/>
</dbReference>
<organism evidence="1 2">
    <name type="scientific">Glaesserella parasuis</name>
    <name type="common">Haemophilus parasuis</name>
    <dbReference type="NCBI Taxonomy" id="738"/>
    <lineage>
        <taxon>Bacteria</taxon>
        <taxon>Pseudomonadati</taxon>
        <taxon>Pseudomonadota</taxon>
        <taxon>Gammaproteobacteria</taxon>
        <taxon>Pasteurellales</taxon>
        <taxon>Pasteurellaceae</taxon>
        <taxon>Glaesserella</taxon>
    </lineage>
</organism>
<evidence type="ECO:0000313" key="2">
    <source>
        <dbReference type="Proteomes" id="UP000509790"/>
    </source>
</evidence>
<accession>A0A859IF38</accession>
<name>A0A859IF38_GLAPU</name>
<evidence type="ECO:0000313" key="1">
    <source>
        <dbReference type="EMBL" id="QKY71987.1"/>
    </source>
</evidence>